<dbReference type="GO" id="GO:0006629">
    <property type="term" value="P:lipid metabolic process"/>
    <property type="evidence" value="ECO:0007669"/>
    <property type="project" value="InterPro"/>
</dbReference>
<dbReference type="EMBL" id="CP163380">
    <property type="protein sequence ID" value="XDP49314.1"/>
    <property type="molecule type" value="Genomic_DNA"/>
</dbReference>
<name>A0AB39L9C2_9STRE</name>
<dbReference type="RefSeq" id="WP_369087714.1">
    <property type="nucleotide sequence ID" value="NZ_CP163380.1"/>
</dbReference>
<dbReference type="Pfam" id="PF03009">
    <property type="entry name" value="GDPD"/>
    <property type="match status" value="1"/>
</dbReference>
<dbReference type="AlphaFoldDB" id="A0AB39L9C2"/>
<dbReference type="InterPro" id="IPR018476">
    <property type="entry name" value="GlyceroP-diester-Pdiesterase_M"/>
</dbReference>
<dbReference type="GO" id="GO:0008081">
    <property type="term" value="F:phosphoric diester hydrolase activity"/>
    <property type="evidence" value="ECO:0007669"/>
    <property type="project" value="InterPro"/>
</dbReference>
<dbReference type="Pfam" id="PF10110">
    <property type="entry name" value="GPDPase_memb"/>
    <property type="match status" value="1"/>
</dbReference>
<dbReference type="Gene3D" id="3.20.20.190">
    <property type="entry name" value="Phosphatidylinositol (PI) phosphodiesterase"/>
    <property type="match status" value="1"/>
</dbReference>
<feature type="domain" description="GP-PDE" evidence="2">
    <location>
        <begin position="344"/>
        <end position="572"/>
    </location>
</feature>
<dbReference type="CDD" id="cd08579">
    <property type="entry name" value="GDPD_memb_like"/>
    <property type="match status" value="1"/>
</dbReference>
<sequence>MKERKGIEMKRSYWQDLKGAFYLIWRNKWSFIAIGILLQFVVGLGAAALTWLFHLAVLLAGQANIDKNNLVSVISHPLSLLALLVFIMVFAFLFMLEMRTLISVIYLSRTDRHLSFKKVLQQSFGRLKDLAGRNLLYFLLYLLLTLPVAGLLIGSTLTDGLYIPTFITGEFEKTTIGSIGLFVVQLTFIYLNLRLIYTVPNLVVDELPFGRALKKSWSMTKRGAFRLLWRILSFEFLLTFLGILLILCLVFTLTVIDKEGQYFWVVTIFLVLIRTFLFIFTVLTKVGSLGTILDSVWEVPSRSVMRSKGSRKMKGLFALTVVFLMVQSGISAYELATLKVNDQIKLIAHRGDVSKRVENSLEALEAAAKEKAAYAEMDILLTKDHQFVVMHDYNLKRLAGVDKDVKDMTLAEVQGLKIQQDGHTSHIPSFEEYVKRAKELKMKLLVELKSHGGEPANYVDLFVQKMRDLGVEKDYPAMSLDLSVMEKVEKKAPEIKTGYVIPIQFGRFEKVSVDFFAIEDFSYQKNLVTQAHEMKKELYVWTINDKQKLTKYLQQPIDGLITDELTEAQRLKKDLKENKSYFDRFLNLVATSKEE</sequence>
<feature type="transmembrane region" description="Helical" evidence="1">
    <location>
        <begin position="315"/>
        <end position="333"/>
    </location>
</feature>
<feature type="transmembrane region" description="Helical" evidence="1">
    <location>
        <begin position="73"/>
        <end position="96"/>
    </location>
</feature>
<keyword evidence="1" id="KW-0472">Membrane</keyword>
<proteinExistence type="predicted"/>
<feature type="transmembrane region" description="Helical" evidence="1">
    <location>
        <begin position="262"/>
        <end position="283"/>
    </location>
</feature>
<dbReference type="PANTHER" id="PTHR46211:SF8">
    <property type="entry name" value="PHOSPHODIESTERASE"/>
    <property type="match status" value="1"/>
</dbReference>
<accession>A0AB39L9C2</accession>
<dbReference type="SUPFAM" id="SSF51695">
    <property type="entry name" value="PLC-like phosphodiesterases"/>
    <property type="match status" value="1"/>
</dbReference>
<evidence type="ECO:0000256" key="1">
    <source>
        <dbReference type="SAM" id="Phobius"/>
    </source>
</evidence>
<organism evidence="3">
    <name type="scientific">Streptococcus sp. CP1998</name>
    <dbReference type="NCBI Taxonomy" id="3238303"/>
    <lineage>
        <taxon>Bacteria</taxon>
        <taxon>Bacillati</taxon>
        <taxon>Bacillota</taxon>
        <taxon>Bacilli</taxon>
        <taxon>Lactobacillales</taxon>
        <taxon>Streptococcaceae</taxon>
        <taxon>Streptococcus</taxon>
    </lineage>
</organism>
<dbReference type="InterPro" id="IPR030395">
    <property type="entry name" value="GP_PDE_dom"/>
</dbReference>
<dbReference type="InterPro" id="IPR017946">
    <property type="entry name" value="PLC-like_Pdiesterase_TIM-brl"/>
</dbReference>
<keyword evidence="1" id="KW-1133">Transmembrane helix</keyword>
<reference evidence="3" key="1">
    <citation type="submission" date="2024-07" db="EMBL/GenBank/DDBJ databases">
        <authorList>
            <person name="Li G."/>
        </authorList>
    </citation>
    <scope>NUCLEOTIDE SEQUENCE</scope>
    <source>
        <strain evidence="3">CP1998</strain>
    </source>
</reference>
<gene>
    <name evidence="3" type="ORF">AB4X21_07005</name>
</gene>
<protein>
    <submittedName>
        <fullName evidence="3">Glycerophosphoryl diester phosphodiesterase membrane domain-containing protein</fullName>
    </submittedName>
</protein>
<keyword evidence="1" id="KW-0812">Transmembrane</keyword>
<evidence type="ECO:0000259" key="2">
    <source>
        <dbReference type="PROSITE" id="PS51704"/>
    </source>
</evidence>
<evidence type="ECO:0000313" key="3">
    <source>
        <dbReference type="EMBL" id="XDP49314.1"/>
    </source>
</evidence>
<feature type="transmembrane region" description="Helical" evidence="1">
    <location>
        <begin position="135"/>
        <end position="154"/>
    </location>
</feature>
<dbReference type="PROSITE" id="PS51704">
    <property type="entry name" value="GP_PDE"/>
    <property type="match status" value="1"/>
</dbReference>
<dbReference type="PANTHER" id="PTHR46211">
    <property type="entry name" value="GLYCEROPHOSPHORYL DIESTER PHOSPHODIESTERASE"/>
    <property type="match status" value="1"/>
</dbReference>
<feature type="transmembrane region" description="Helical" evidence="1">
    <location>
        <begin position="227"/>
        <end position="256"/>
    </location>
</feature>
<feature type="transmembrane region" description="Helical" evidence="1">
    <location>
        <begin position="174"/>
        <end position="193"/>
    </location>
</feature>
<feature type="transmembrane region" description="Helical" evidence="1">
    <location>
        <begin position="31"/>
        <end position="53"/>
    </location>
</feature>